<dbReference type="PANTHER" id="PTHR10177">
    <property type="entry name" value="CYCLINS"/>
    <property type="match status" value="1"/>
</dbReference>
<gene>
    <name evidence="3" type="ORF">THRCLA_09045</name>
</gene>
<dbReference type="Gene3D" id="1.10.472.10">
    <property type="entry name" value="Cyclin-like"/>
    <property type="match status" value="1"/>
</dbReference>
<evidence type="ECO:0000259" key="2">
    <source>
        <dbReference type="Pfam" id="PF00134"/>
    </source>
</evidence>
<proteinExistence type="predicted"/>
<feature type="compositionally biased region" description="Basic and acidic residues" evidence="1">
    <location>
        <begin position="161"/>
        <end position="172"/>
    </location>
</feature>
<keyword evidence="4" id="KW-1185">Reference proteome</keyword>
<dbReference type="OrthoDB" id="5590282at2759"/>
<comment type="caution">
    <text evidence="3">The sequence shown here is derived from an EMBL/GenBank/DDBJ whole genome shotgun (WGS) entry which is preliminary data.</text>
</comment>
<dbReference type="STRING" id="74557.A0A1V9Z078"/>
<protein>
    <recommendedName>
        <fullName evidence="2">Cyclin N-terminal domain-containing protein</fullName>
    </recommendedName>
</protein>
<dbReference type="AlphaFoldDB" id="A0A1V9Z078"/>
<dbReference type="Proteomes" id="UP000243217">
    <property type="component" value="Unassembled WGS sequence"/>
</dbReference>
<organism evidence="3 4">
    <name type="scientific">Thraustotheca clavata</name>
    <dbReference type="NCBI Taxonomy" id="74557"/>
    <lineage>
        <taxon>Eukaryota</taxon>
        <taxon>Sar</taxon>
        <taxon>Stramenopiles</taxon>
        <taxon>Oomycota</taxon>
        <taxon>Saprolegniomycetes</taxon>
        <taxon>Saprolegniales</taxon>
        <taxon>Achlyaceae</taxon>
        <taxon>Thraustotheca</taxon>
    </lineage>
</organism>
<dbReference type="EMBL" id="JNBS01002438">
    <property type="protein sequence ID" value="OQR91297.1"/>
    <property type="molecule type" value="Genomic_DNA"/>
</dbReference>
<feature type="domain" description="Cyclin N-terminal" evidence="2">
    <location>
        <begin position="72"/>
        <end position="213"/>
    </location>
</feature>
<dbReference type="SUPFAM" id="SSF47954">
    <property type="entry name" value="Cyclin-like"/>
    <property type="match status" value="2"/>
</dbReference>
<feature type="region of interest" description="Disordered" evidence="1">
    <location>
        <begin position="161"/>
        <end position="189"/>
    </location>
</feature>
<evidence type="ECO:0000256" key="1">
    <source>
        <dbReference type="SAM" id="MobiDB-lite"/>
    </source>
</evidence>
<dbReference type="InterPro" id="IPR036915">
    <property type="entry name" value="Cyclin-like_sf"/>
</dbReference>
<reference evidence="3 4" key="1">
    <citation type="journal article" date="2014" name="Genome Biol. Evol.">
        <title>The secreted proteins of Achlya hypogyna and Thraustotheca clavata identify the ancestral oomycete secretome and reveal gene acquisitions by horizontal gene transfer.</title>
        <authorList>
            <person name="Misner I."/>
            <person name="Blouin N."/>
            <person name="Leonard G."/>
            <person name="Richards T.A."/>
            <person name="Lane C.E."/>
        </authorList>
    </citation>
    <scope>NUCLEOTIDE SEQUENCE [LARGE SCALE GENOMIC DNA]</scope>
    <source>
        <strain evidence="3 4">ATCC 34112</strain>
    </source>
</reference>
<feature type="compositionally biased region" description="Basic residues" evidence="1">
    <location>
        <begin position="173"/>
        <end position="185"/>
    </location>
</feature>
<evidence type="ECO:0000313" key="4">
    <source>
        <dbReference type="Proteomes" id="UP000243217"/>
    </source>
</evidence>
<dbReference type="CDD" id="cd00043">
    <property type="entry name" value="CYCLIN_SF"/>
    <property type="match status" value="1"/>
</dbReference>
<evidence type="ECO:0000313" key="3">
    <source>
        <dbReference type="EMBL" id="OQR91297.1"/>
    </source>
</evidence>
<name>A0A1V9Z078_9STRA</name>
<sequence length="481" mass="54920">MYSSAFYAIAEPKSDAHMLSGAMGNEMTKNTIDLDVEMIQNYRYRELDKDYAVHLYAQNAITASTLDWSSFHTARGRLVHRIFSIGSALGLKRETCHLACSYMTRILLSTWLAHGQILLPTYGKTTEHPNILMATTVLVIASKIEEVNPPSMQDILEAVQRESGESVPEHAKMKAKGKRNGRKKLPPTPSVYTTKEDVLAYEQTLLKQLKWKLYPATPVTWLMLAMEGMGLYKDPERSPPSPAVYNSPCYVGYEYYDYTSNSLRKEQEEQQQRLQRAKDRMVVFHLACNLLDVSTLDSYSINFLPSILGGAALFLFAPGHNLYALAHFLLVTPEQLWECIVWMQYYLPYVTQPVPLSVHPQFQSKLAKVPQEDRYAIQVLSTTTAFGTLVFYPMSNANQPVLMKSPPSPQFLEPALEPESENWMTHSPSMYLQQQQTSTYQTTNNQYQHLYEDQPVGEFPIIRDQYSYPQSTNWAWTNSPL</sequence>
<dbReference type="Pfam" id="PF00134">
    <property type="entry name" value="Cyclin_N"/>
    <property type="match status" value="1"/>
</dbReference>
<accession>A0A1V9Z078</accession>
<dbReference type="InterPro" id="IPR039361">
    <property type="entry name" value="Cyclin"/>
</dbReference>
<dbReference type="InterPro" id="IPR006671">
    <property type="entry name" value="Cyclin_N"/>
</dbReference>